<dbReference type="GO" id="GO:0046872">
    <property type="term" value="F:metal ion binding"/>
    <property type="evidence" value="ECO:0007669"/>
    <property type="project" value="UniProtKB-KW"/>
</dbReference>
<reference evidence="7 8" key="1">
    <citation type="journal article" date="2016" name="Nat. Commun.">
        <title>Thousands of microbial genomes shed light on interconnected biogeochemical processes in an aquifer system.</title>
        <authorList>
            <person name="Anantharaman K."/>
            <person name="Brown C.T."/>
            <person name="Hug L.A."/>
            <person name="Sharon I."/>
            <person name="Castelle C.J."/>
            <person name="Probst A.J."/>
            <person name="Thomas B.C."/>
            <person name="Singh A."/>
            <person name="Wilkins M.J."/>
            <person name="Karaoz U."/>
            <person name="Brodie E.L."/>
            <person name="Williams K.H."/>
            <person name="Hubbard S.S."/>
            <person name="Banfield J.F."/>
        </authorList>
    </citation>
    <scope>NUCLEOTIDE SEQUENCE [LARGE SCALE GENOMIC DNA]</scope>
</reference>
<dbReference type="InterPro" id="IPR036423">
    <property type="entry name" value="SOD-like_Cu/Zn_dom_sf"/>
</dbReference>
<dbReference type="InterPro" id="IPR002477">
    <property type="entry name" value="Peptidoglycan-bd-like"/>
</dbReference>
<dbReference type="InterPro" id="IPR028096">
    <property type="entry name" value="EfeO_Cupredoxin"/>
</dbReference>
<accession>A0A1G2DAS1</accession>
<dbReference type="AlphaFoldDB" id="A0A1G2DAS1"/>
<keyword evidence="3" id="KW-0175">Coiled coil</keyword>
<dbReference type="Pfam" id="PF13473">
    <property type="entry name" value="Cupredoxin_1"/>
    <property type="match status" value="1"/>
</dbReference>
<name>A0A1G2DAS1_9BACT</name>
<evidence type="ECO:0000313" key="8">
    <source>
        <dbReference type="Proteomes" id="UP000177996"/>
    </source>
</evidence>
<proteinExistence type="inferred from homology"/>
<dbReference type="PROSITE" id="PS00079">
    <property type="entry name" value="MULTICOPPER_OXIDASE1"/>
    <property type="match status" value="1"/>
</dbReference>
<comment type="similarity">
    <text evidence="1">Belongs to the Cu-Zn superoxide dismutase family.</text>
</comment>
<evidence type="ECO:0000256" key="1">
    <source>
        <dbReference type="ARBA" id="ARBA00010457"/>
    </source>
</evidence>
<dbReference type="InterPro" id="IPR036365">
    <property type="entry name" value="PGBD-like_sf"/>
</dbReference>
<dbReference type="GO" id="GO:0006801">
    <property type="term" value="P:superoxide metabolic process"/>
    <property type="evidence" value="ECO:0007669"/>
    <property type="project" value="InterPro"/>
</dbReference>
<dbReference type="Gene3D" id="1.10.101.10">
    <property type="entry name" value="PGBD-like superfamily/PGBD"/>
    <property type="match status" value="1"/>
</dbReference>
<comment type="caution">
    <text evidence="7">The sequence shown here is derived from an EMBL/GenBank/DDBJ whole genome shotgun (WGS) entry which is preliminary data.</text>
</comment>
<dbReference type="STRING" id="1798661.A3D65_05800"/>
<feature type="domain" description="EfeO-type cupredoxin-like" evidence="6">
    <location>
        <begin position="373"/>
        <end position="461"/>
    </location>
</feature>
<feature type="domain" description="Peptidoglycan binding-like" evidence="5">
    <location>
        <begin position="84"/>
        <end position="142"/>
    </location>
</feature>
<feature type="coiled-coil region" evidence="3">
    <location>
        <begin position="38"/>
        <end position="72"/>
    </location>
</feature>
<protein>
    <recommendedName>
        <fullName evidence="9">Blue (type 1) copper domain-containing protein</fullName>
    </recommendedName>
</protein>
<evidence type="ECO:0008006" key="9">
    <source>
        <dbReference type="Google" id="ProtNLM"/>
    </source>
</evidence>
<dbReference type="SUPFAM" id="SSF49503">
    <property type="entry name" value="Cupredoxins"/>
    <property type="match status" value="1"/>
</dbReference>
<gene>
    <name evidence="7" type="ORF">A3D65_05800</name>
</gene>
<keyword evidence="2" id="KW-0479">Metal-binding</keyword>
<dbReference type="InterPro" id="IPR033138">
    <property type="entry name" value="Cu_oxidase_CS"/>
</dbReference>
<dbReference type="InterPro" id="IPR008972">
    <property type="entry name" value="Cupredoxin"/>
</dbReference>
<evidence type="ECO:0000256" key="2">
    <source>
        <dbReference type="ARBA" id="ARBA00022723"/>
    </source>
</evidence>
<evidence type="ECO:0000259" key="6">
    <source>
        <dbReference type="Pfam" id="PF13473"/>
    </source>
</evidence>
<dbReference type="SUPFAM" id="SSF47090">
    <property type="entry name" value="PGBD-like"/>
    <property type="match status" value="1"/>
</dbReference>
<dbReference type="Gene3D" id="2.60.40.420">
    <property type="entry name" value="Cupredoxins - blue copper proteins"/>
    <property type="match status" value="1"/>
</dbReference>
<sequence length="469" mass="50015">MNKNIVTAFLIVLLLLTGGAVTTSAETVMTSSTVTSDTSSLAAKVEMLMKQIEELKAALAAQKKEIHALREEFKLTRRLGKGDQGDEVKLLQQVLATDPEIYPEGKVTGFYGALTEKAVKRFQAKAGLEGVGLVGPKTREVLNKVLEDGADTSGVIPTGLLKEHGTYAMAKLTAQNDSGLWGPVKIAATGDGKTRVVIELMGDSSVIKPTAGSGADMITNMPVPTSGPYPAHIHAGKCPTPGAVKYPLSPVVNGRSETVLEVKYEELVKHIPLAVNLHKSADDLATYVACGDVHISTFIWQAGAYEGMVKPKIETIQQTPPRSCPFIAFPACVGKPVIGADGCIIGWKCDTTEVSATLSSEPATSAATQPTTSTAMSETRVVELVASNFKFSTGEIRVKKGERVKVMFKVESGFHDWVLDEFTVRTKQLFAGDVGIVEFVADKAGVFEYYCSVGSHRAMGMVGKFVVEG</sequence>
<dbReference type="Pfam" id="PF01471">
    <property type="entry name" value="PG_binding_1"/>
    <property type="match status" value="1"/>
</dbReference>
<evidence type="ECO:0000259" key="5">
    <source>
        <dbReference type="Pfam" id="PF01471"/>
    </source>
</evidence>
<keyword evidence="4" id="KW-0732">Signal</keyword>
<dbReference type="Proteomes" id="UP000177996">
    <property type="component" value="Unassembled WGS sequence"/>
</dbReference>
<dbReference type="EMBL" id="MHLL01000006">
    <property type="protein sequence ID" value="OGZ10572.1"/>
    <property type="molecule type" value="Genomic_DNA"/>
</dbReference>
<evidence type="ECO:0000256" key="4">
    <source>
        <dbReference type="SAM" id="SignalP"/>
    </source>
</evidence>
<dbReference type="InterPro" id="IPR036366">
    <property type="entry name" value="PGBDSf"/>
</dbReference>
<evidence type="ECO:0000256" key="3">
    <source>
        <dbReference type="SAM" id="Coils"/>
    </source>
</evidence>
<evidence type="ECO:0000313" key="7">
    <source>
        <dbReference type="EMBL" id="OGZ10572.1"/>
    </source>
</evidence>
<feature type="signal peptide" evidence="4">
    <location>
        <begin position="1"/>
        <end position="25"/>
    </location>
</feature>
<dbReference type="SUPFAM" id="SSF49329">
    <property type="entry name" value="Cu,Zn superoxide dismutase-like"/>
    <property type="match status" value="1"/>
</dbReference>
<organism evidence="7 8">
    <name type="scientific">Candidatus Lloydbacteria bacterium RIFCSPHIGHO2_02_FULL_50_13</name>
    <dbReference type="NCBI Taxonomy" id="1798661"/>
    <lineage>
        <taxon>Bacteria</taxon>
        <taxon>Candidatus Lloydiibacteriota</taxon>
    </lineage>
</organism>
<feature type="chain" id="PRO_5009582512" description="Blue (type 1) copper domain-containing protein" evidence="4">
    <location>
        <begin position="26"/>
        <end position="469"/>
    </location>
</feature>